<reference evidence="3" key="1">
    <citation type="submission" date="2023-03" db="EMBL/GenBank/DDBJ databases">
        <title>Massive genome expansion in bonnet fungi (Mycena s.s.) driven by repeated elements and novel gene families across ecological guilds.</title>
        <authorList>
            <consortium name="Lawrence Berkeley National Laboratory"/>
            <person name="Harder C.B."/>
            <person name="Miyauchi S."/>
            <person name="Viragh M."/>
            <person name="Kuo A."/>
            <person name="Thoen E."/>
            <person name="Andreopoulos B."/>
            <person name="Lu D."/>
            <person name="Skrede I."/>
            <person name="Drula E."/>
            <person name="Henrissat B."/>
            <person name="Morin E."/>
            <person name="Kohler A."/>
            <person name="Barry K."/>
            <person name="LaButti K."/>
            <person name="Morin E."/>
            <person name="Salamov A."/>
            <person name="Lipzen A."/>
            <person name="Mereny Z."/>
            <person name="Hegedus B."/>
            <person name="Baldrian P."/>
            <person name="Stursova M."/>
            <person name="Weitz H."/>
            <person name="Taylor A."/>
            <person name="Grigoriev I.V."/>
            <person name="Nagy L.G."/>
            <person name="Martin F."/>
            <person name="Kauserud H."/>
        </authorList>
    </citation>
    <scope>NUCLEOTIDE SEQUENCE</scope>
    <source>
        <strain evidence="3">9284</strain>
    </source>
</reference>
<keyword evidence="2" id="KW-1133">Transmembrane helix</keyword>
<organism evidence="3 4">
    <name type="scientific">Roridomyces roridus</name>
    <dbReference type="NCBI Taxonomy" id="1738132"/>
    <lineage>
        <taxon>Eukaryota</taxon>
        <taxon>Fungi</taxon>
        <taxon>Dikarya</taxon>
        <taxon>Basidiomycota</taxon>
        <taxon>Agaricomycotina</taxon>
        <taxon>Agaricomycetes</taxon>
        <taxon>Agaricomycetidae</taxon>
        <taxon>Agaricales</taxon>
        <taxon>Marasmiineae</taxon>
        <taxon>Mycenaceae</taxon>
        <taxon>Roridomyces</taxon>
    </lineage>
</organism>
<dbReference type="AlphaFoldDB" id="A0AAD7BNP6"/>
<keyword evidence="4" id="KW-1185">Reference proteome</keyword>
<name>A0AAD7BNP6_9AGAR</name>
<evidence type="ECO:0000313" key="4">
    <source>
        <dbReference type="Proteomes" id="UP001221142"/>
    </source>
</evidence>
<keyword evidence="2" id="KW-0472">Membrane</keyword>
<protein>
    <submittedName>
        <fullName evidence="3">Uncharacterized protein</fullName>
    </submittedName>
</protein>
<keyword evidence="2" id="KW-0812">Transmembrane</keyword>
<dbReference type="Proteomes" id="UP001221142">
    <property type="component" value="Unassembled WGS sequence"/>
</dbReference>
<feature type="region of interest" description="Disordered" evidence="1">
    <location>
        <begin position="67"/>
        <end position="105"/>
    </location>
</feature>
<accession>A0AAD7BNP6</accession>
<evidence type="ECO:0000256" key="1">
    <source>
        <dbReference type="SAM" id="MobiDB-lite"/>
    </source>
</evidence>
<gene>
    <name evidence="3" type="ORF">FB45DRAFT_923046</name>
</gene>
<evidence type="ECO:0000256" key="2">
    <source>
        <dbReference type="SAM" id="Phobius"/>
    </source>
</evidence>
<proteinExistence type="predicted"/>
<feature type="transmembrane region" description="Helical" evidence="2">
    <location>
        <begin position="113"/>
        <end position="136"/>
    </location>
</feature>
<feature type="compositionally biased region" description="Low complexity" evidence="1">
    <location>
        <begin position="71"/>
        <end position="96"/>
    </location>
</feature>
<comment type="caution">
    <text evidence="3">The sequence shown here is derived from an EMBL/GenBank/DDBJ whole genome shotgun (WGS) entry which is preliminary data.</text>
</comment>
<dbReference type="EMBL" id="JARKIF010000012">
    <property type="protein sequence ID" value="KAJ7626147.1"/>
    <property type="molecule type" value="Genomic_DNA"/>
</dbReference>
<evidence type="ECO:0000313" key="3">
    <source>
        <dbReference type="EMBL" id="KAJ7626147.1"/>
    </source>
</evidence>
<feature type="non-terminal residue" evidence="3">
    <location>
        <position position="1"/>
    </location>
</feature>
<sequence>MHNTRQALQCPPQDKAGIPLANQQSLANPGQDVLICNYNGGAGVCGYLSQLGQKLSNGSALCPNVSLPDNSSQTSEISTPTTPSTGTSGAPTSSSPAVDGTVQSSHNPKLSTGAAIVLACGILALLLSAIATMCYLRRRRPIKAVDPETLITPFDAVAIDTRTSGISSKAANLIRAPFQARVPVERESIGHSPPAYV</sequence>